<organism evidence="1 2">
    <name type="scientific">Siminovitchia sediminis</name>
    <dbReference type="NCBI Taxonomy" id="1274353"/>
    <lineage>
        <taxon>Bacteria</taxon>
        <taxon>Bacillati</taxon>
        <taxon>Bacillota</taxon>
        <taxon>Bacilli</taxon>
        <taxon>Bacillales</taxon>
        <taxon>Bacillaceae</taxon>
        <taxon>Siminovitchia</taxon>
    </lineage>
</organism>
<gene>
    <name evidence="1" type="ORF">ACFSCZ_07190</name>
</gene>
<protein>
    <submittedName>
        <fullName evidence="1">DUF2294 domain-containing protein</fullName>
    </submittedName>
</protein>
<dbReference type="RefSeq" id="WP_380773155.1">
    <property type="nucleotide sequence ID" value="NZ_JBHUEO010000015.1"/>
</dbReference>
<comment type="caution">
    <text evidence="1">The sequence shown here is derived from an EMBL/GenBank/DDBJ whole genome shotgun (WGS) entry which is preliminary data.</text>
</comment>
<evidence type="ECO:0000313" key="2">
    <source>
        <dbReference type="Proteomes" id="UP001597301"/>
    </source>
</evidence>
<sequence>MKLALGHFKQELIKDYNELNLRMFDIGVKSQKVEILGNKILIFANHKRIPSLKHLDEFNRLVTRMTDVAIIDSHKEHFKDLVEKKYKMKVISILKDYDPFMELAVTIILLDKDVSQYISKQSDWSNELV</sequence>
<dbReference type="Proteomes" id="UP001597301">
    <property type="component" value="Unassembled WGS sequence"/>
</dbReference>
<dbReference type="EMBL" id="JBHUEO010000015">
    <property type="protein sequence ID" value="MFD1706538.1"/>
    <property type="molecule type" value="Genomic_DNA"/>
</dbReference>
<accession>A0ABW4KHB3</accession>
<proteinExistence type="predicted"/>
<evidence type="ECO:0000313" key="1">
    <source>
        <dbReference type="EMBL" id="MFD1706538.1"/>
    </source>
</evidence>
<name>A0ABW4KHB3_9BACI</name>
<reference evidence="2" key="1">
    <citation type="journal article" date="2019" name="Int. J. Syst. Evol. Microbiol.">
        <title>The Global Catalogue of Microorganisms (GCM) 10K type strain sequencing project: providing services to taxonomists for standard genome sequencing and annotation.</title>
        <authorList>
            <consortium name="The Broad Institute Genomics Platform"/>
            <consortium name="The Broad Institute Genome Sequencing Center for Infectious Disease"/>
            <person name="Wu L."/>
            <person name="Ma J."/>
        </authorList>
    </citation>
    <scope>NUCLEOTIDE SEQUENCE [LARGE SCALE GENOMIC DNA]</scope>
    <source>
        <strain evidence="2">CGMCC 1.12295</strain>
    </source>
</reference>
<keyword evidence="2" id="KW-1185">Reference proteome</keyword>